<evidence type="ECO:0000313" key="15">
    <source>
        <dbReference type="EMBL" id="CAJ1402165.1"/>
    </source>
</evidence>
<evidence type="ECO:0000259" key="14">
    <source>
        <dbReference type="PROSITE" id="PS51471"/>
    </source>
</evidence>
<dbReference type="SMART" id="SM00490">
    <property type="entry name" value="HELICc"/>
    <property type="match status" value="1"/>
</dbReference>
<dbReference type="GO" id="GO:0003723">
    <property type="term" value="F:RNA binding"/>
    <property type="evidence" value="ECO:0007669"/>
    <property type="project" value="TreeGrafter"/>
</dbReference>
<feature type="region of interest" description="Disordered" evidence="11">
    <location>
        <begin position="130"/>
        <end position="163"/>
    </location>
</feature>
<dbReference type="EMBL" id="CAUJNA010003440">
    <property type="protein sequence ID" value="CAJ1402165.1"/>
    <property type="molecule type" value="Genomic_DNA"/>
</dbReference>
<dbReference type="EC" id="3.6.4.13" evidence="2"/>
<dbReference type="GO" id="GO:0071006">
    <property type="term" value="C:U2-type catalytic step 1 spliceosome"/>
    <property type="evidence" value="ECO:0007669"/>
    <property type="project" value="UniProtKB-ARBA"/>
</dbReference>
<sequence length="1874" mass="212880">MSGVRGKWGIKDLAEAEKSRAKVESLAEQPLKITATGSLETHDRQVFVDGARITKAHTDVTNIRCWNGYVHFLDRPLIPRFTNMDQNLRFYKIPDCWGYNLGPPLQARSPEDPREKDKRERDELHERLMEKERLNKKRVGPGAAGAAEPQNQKTFEFKSEEDRRDAIEHIRQTARRKYLGEREVKISDLRGRQVSDAEWLMQGEKISEAEQQYLKLERQLYDVTKQRMEERGIERAVGYNMPDVYDDEENAAGQNKRFAVLEQRYQQTYDEKWQPNEEQRLEDATVSKAVSKYGAQKGRKELKDKTQYELILEDAVEFGEAEVVGGNFKAPPLEAAGKASDSEDEQDMNVPKAVRDDRMFKKMRKEADRLLKDRKSLPVYLYKAPLLEAVRDYQVLIIVGETGSGKTTQIPQYLHEVGYSKIGKIGCTQPRRVAAMSVAARVATEYGCKVGHEVGYNIRFEDCTTDRTIIEYMTDGMLLRQFLNEPDMASYSVMMIDEAHERTLHTDVLFGLVKDVARFRQDLKLIISSATLDAEKFSEYFDNAPIFNVPGRRFPVSIHHTKAPEANYLDACVITVLQIHLTQGPGDCLVFFTGQQEIEEAMDLLSFKTRGMGTAVGELLVLPIYANLPTDMQAKIFEQTPPGARKVVLATNIAETSITIDNIVFVIDPGFCKQNSFNPRTGMESLIVVPCSKASANQRAGRAGRVKPGKCFRLFTKWSFEHELDDDNAPEIQRSNLGHVVLMLKSIGIDDLLHFDFMDPPPPETLIKALEQLYALSALNDQGDLTKLGRRMAEFPMDPQQSKSLIQADKYKCVDEVVTICSMLGVDGAIFYRPKDKGLHADNARKNFHKPGGDHMTMLHVYKQWEETGFSLNWCMENYLQNRSLKRARDIREQLVDMLEKVEIEHSSNVNDVDGQRKAILSGFFYNTARLRKDGSYVTVKHPHTVEIHPTSSLFGQQPRLVCYHELVLTTKEYMRGCIEVKPEWLLEVAPHFYQSKDLDGFKGKMPKGQGAASERGAKKGAASQVPELRRVYTIGTWRVSREVYLWQLSSLDVKFLVDIRGNPRAGREEQLFRGKDFTRALLSIGVRYEYWGDKLGEDQLTDAEELRRVLKGLLAAAPKGPICLLGHMHEPQKCHRLQLCDLLPANCKVEHLMWQDHRVMKSLSHDEASELYRNWVNYFDDCLEQEKLKRQQRKSWRRGKERGEAKALPVLNWEKLSPAEWEEKLREGKPYRLRLPWDTEILWYPHFMGESEADALEEEVKEKVTMYHPTYYFQTPSGITQETVNRKGQARICDDFNFGIQYDNSRDKSQLYVSQKMEPWTRALLQRVEDASESVFNAIWFNHYRDGTVTIHWHTDGNEGLGPDPVIGSLSIGATRDFAFKSKREWHGQRGQDGAMHSGLIHLMLPLFHGSLCVMGRNSQRHWLHAVPAMEGVRAERFNLTFRFWALEGFETIDQKEAKEAEIDPPKHKRQYRLRVVPRCTRRLAPVILDSPSNASAPVSEMLRRLQNLLPAGIGGISLVSRRNGSREVLQNEQPLLSELERLGYLPSGEASPCFDLELETEAEPDESSGERGERAELSALAESGSGFAELIAEVARSPAGPYSPPTHLEVEVPDGGDWIWEVIQNLSGIQRKSKGKGRISQMVYHQTSEFVALYVARPKSSIHLALSFKRPLRYPDLTSGAVCGPLRRLQLYGRLLAAHLQVPAGCQVGLPLRKLAQPSQAAAQLLSWDLRAPDPTDLTRRHFRDFTGSDRFLSPGALAEMLATRSPLPASGKPDTEALACHRCGQLFGDSMRQLLLHLRRCDALPKEKEKQPAPVGDSAVALLEEMGFTCGREALQELLHHTEDSGRSVSRACRVQGAFSERLRATATRAS</sequence>
<keyword evidence="9" id="KW-0539">Nucleus</keyword>
<dbReference type="FunFam" id="1.20.120.1080:FF:000001">
    <property type="entry name" value="Pre-mRNA-splicing factor ATP-dependent RNA helicase"/>
    <property type="match status" value="1"/>
</dbReference>
<dbReference type="PROSITE" id="PS00690">
    <property type="entry name" value="DEAH_ATP_HELICASE"/>
    <property type="match status" value="1"/>
</dbReference>
<keyword evidence="4" id="KW-0547">Nucleotide-binding</keyword>
<dbReference type="InterPro" id="IPR002464">
    <property type="entry name" value="DNA/RNA_helicase_DEAH_CS"/>
</dbReference>
<evidence type="ECO:0000256" key="10">
    <source>
        <dbReference type="ARBA" id="ARBA00047984"/>
    </source>
</evidence>
<dbReference type="Gene3D" id="3.40.50.300">
    <property type="entry name" value="P-loop containing nucleotide triphosphate hydrolases"/>
    <property type="match status" value="2"/>
</dbReference>
<evidence type="ECO:0000259" key="12">
    <source>
        <dbReference type="PROSITE" id="PS51192"/>
    </source>
</evidence>
<dbReference type="CDD" id="cd18791">
    <property type="entry name" value="SF2_C_RHA"/>
    <property type="match status" value="1"/>
</dbReference>
<dbReference type="Proteomes" id="UP001178507">
    <property type="component" value="Unassembled WGS sequence"/>
</dbReference>
<keyword evidence="5" id="KW-0378">Hydrolase</keyword>
<protein>
    <recommendedName>
        <fullName evidence="2">RNA helicase</fullName>
        <ecNumber evidence="2">3.6.4.13</ecNumber>
    </recommendedName>
</protein>
<dbReference type="InterPro" id="IPR007502">
    <property type="entry name" value="Helicase-assoc_dom"/>
</dbReference>
<evidence type="ECO:0000259" key="13">
    <source>
        <dbReference type="PROSITE" id="PS51194"/>
    </source>
</evidence>
<dbReference type="GO" id="GO:0008380">
    <property type="term" value="P:RNA splicing"/>
    <property type="evidence" value="ECO:0007669"/>
    <property type="project" value="UniProtKB-KW"/>
</dbReference>
<dbReference type="SUPFAM" id="SSF52540">
    <property type="entry name" value="P-loop containing nucleoside triphosphate hydrolases"/>
    <property type="match status" value="1"/>
</dbReference>
<evidence type="ECO:0000256" key="3">
    <source>
        <dbReference type="ARBA" id="ARBA00022664"/>
    </source>
</evidence>
<name>A0AA36JBE2_9DINO</name>
<evidence type="ECO:0000256" key="11">
    <source>
        <dbReference type="SAM" id="MobiDB-lite"/>
    </source>
</evidence>
<feature type="domain" description="Fe2OG dioxygenase" evidence="14">
    <location>
        <begin position="1332"/>
        <end position="1447"/>
    </location>
</feature>
<dbReference type="InterPro" id="IPR014001">
    <property type="entry name" value="Helicase_ATP-bd"/>
</dbReference>
<accession>A0AA36JBE2</accession>
<dbReference type="SMART" id="SM00847">
    <property type="entry name" value="HA2"/>
    <property type="match status" value="1"/>
</dbReference>
<dbReference type="GO" id="GO:0016787">
    <property type="term" value="F:hydrolase activity"/>
    <property type="evidence" value="ECO:0007669"/>
    <property type="project" value="UniProtKB-KW"/>
</dbReference>
<dbReference type="Pfam" id="PF21010">
    <property type="entry name" value="HA2_C"/>
    <property type="match status" value="1"/>
</dbReference>
<comment type="catalytic activity">
    <reaction evidence="10">
        <text>ATP + H2O = ADP + phosphate + H(+)</text>
        <dbReference type="Rhea" id="RHEA:13065"/>
        <dbReference type="ChEBI" id="CHEBI:15377"/>
        <dbReference type="ChEBI" id="CHEBI:15378"/>
        <dbReference type="ChEBI" id="CHEBI:30616"/>
        <dbReference type="ChEBI" id="CHEBI:43474"/>
        <dbReference type="ChEBI" id="CHEBI:456216"/>
        <dbReference type="EC" id="3.6.4.13"/>
    </reaction>
</comment>
<proteinExistence type="predicted"/>
<keyword evidence="3" id="KW-0507">mRNA processing</keyword>
<dbReference type="FunFam" id="3.40.50.300:FF:000007">
    <property type="entry name" value="Pre-mRNA-splicing factor ATP-dependent RNA helicase"/>
    <property type="match status" value="1"/>
</dbReference>
<keyword evidence="16" id="KW-1185">Reference proteome</keyword>
<gene>
    <name evidence="15" type="ORF">EVOR1521_LOCUS25114</name>
</gene>
<dbReference type="Pfam" id="PF07717">
    <property type="entry name" value="OB_NTP_bind"/>
    <property type="match status" value="1"/>
</dbReference>
<evidence type="ECO:0000256" key="2">
    <source>
        <dbReference type="ARBA" id="ARBA00012552"/>
    </source>
</evidence>
<evidence type="ECO:0000256" key="6">
    <source>
        <dbReference type="ARBA" id="ARBA00022806"/>
    </source>
</evidence>
<evidence type="ECO:0000256" key="5">
    <source>
        <dbReference type="ARBA" id="ARBA00022801"/>
    </source>
</evidence>
<dbReference type="PROSITE" id="PS51192">
    <property type="entry name" value="HELICASE_ATP_BIND_1"/>
    <property type="match status" value="1"/>
</dbReference>
<dbReference type="Gene3D" id="2.60.120.590">
    <property type="entry name" value="Alpha-ketoglutarate-dependent dioxygenase AlkB-like"/>
    <property type="match status" value="1"/>
</dbReference>
<feature type="domain" description="Helicase ATP-binding" evidence="12">
    <location>
        <begin position="387"/>
        <end position="550"/>
    </location>
</feature>
<keyword evidence="7" id="KW-0067">ATP-binding</keyword>
<dbReference type="PANTHER" id="PTHR18934">
    <property type="entry name" value="ATP-DEPENDENT RNA HELICASE"/>
    <property type="match status" value="1"/>
</dbReference>
<dbReference type="Pfam" id="PF13532">
    <property type="entry name" value="2OG-FeII_Oxy_2"/>
    <property type="match status" value="1"/>
</dbReference>
<dbReference type="Pfam" id="PF04408">
    <property type="entry name" value="WHD_HA2"/>
    <property type="match status" value="1"/>
</dbReference>
<evidence type="ECO:0000313" key="16">
    <source>
        <dbReference type="Proteomes" id="UP001178507"/>
    </source>
</evidence>
<dbReference type="InterPro" id="IPR027450">
    <property type="entry name" value="AlkB-like"/>
</dbReference>
<evidence type="ECO:0000256" key="8">
    <source>
        <dbReference type="ARBA" id="ARBA00023187"/>
    </source>
</evidence>
<comment type="caution">
    <text evidence="15">The sequence shown here is derived from an EMBL/GenBank/DDBJ whole genome shotgun (WGS) entry which is preliminary data.</text>
</comment>
<evidence type="ECO:0000256" key="9">
    <source>
        <dbReference type="ARBA" id="ARBA00023242"/>
    </source>
</evidence>
<dbReference type="SMART" id="SM00487">
    <property type="entry name" value="DEXDc"/>
    <property type="match status" value="1"/>
</dbReference>
<evidence type="ECO:0000256" key="7">
    <source>
        <dbReference type="ARBA" id="ARBA00022840"/>
    </source>
</evidence>
<dbReference type="InterPro" id="IPR001650">
    <property type="entry name" value="Helicase_C-like"/>
</dbReference>
<dbReference type="Gene3D" id="1.20.120.1080">
    <property type="match status" value="1"/>
</dbReference>
<feature type="domain" description="Helicase C-terminal" evidence="13">
    <location>
        <begin position="575"/>
        <end position="748"/>
    </location>
</feature>
<dbReference type="InterPro" id="IPR037151">
    <property type="entry name" value="AlkB-like_sf"/>
</dbReference>
<dbReference type="PROSITE" id="PS51471">
    <property type="entry name" value="FE2OG_OXY"/>
    <property type="match status" value="1"/>
</dbReference>
<dbReference type="InterPro" id="IPR027417">
    <property type="entry name" value="P-loop_NTPase"/>
</dbReference>
<comment type="subcellular location">
    <subcellularLocation>
        <location evidence="1">Nucleus</location>
    </subcellularLocation>
</comment>
<evidence type="ECO:0000256" key="4">
    <source>
        <dbReference type="ARBA" id="ARBA00022741"/>
    </source>
</evidence>
<dbReference type="InterPro" id="IPR011709">
    <property type="entry name" value="DEAD-box_helicase_OB_fold"/>
</dbReference>
<dbReference type="GO" id="GO:0071013">
    <property type="term" value="C:catalytic step 2 spliceosome"/>
    <property type="evidence" value="ECO:0007669"/>
    <property type="project" value="TreeGrafter"/>
</dbReference>
<organism evidence="15 16">
    <name type="scientific">Effrenium voratum</name>
    <dbReference type="NCBI Taxonomy" id="2562239"/>
    <lineage>
        <taxon>Eukaryota</taxon>
        <taxon>Sar</taxon>
        <taxon>Alveolata</taxon>
        <taxon>Dinophyceae</taxon>
        <taxon>Suessiales</taxon>
        <taxon>Symbiodiniaceae</taxon>
        <taxon>Effrenium</taxon>
    </lineage>
</organism>
<dbReference type="PROSITE" id="PS51194">
    <property type="entry name" value="HELICASE_CTER"/>
    <property type="match status" value="1"/>
</dbReference>
<dbReference type="PANTHER" id="PTHR18934:SF83">
    <property type="entry name" value="PRE-MRNA-SPLICING FACTOR ATP-DEPENDENT RNA HELICASE DHX16"/>
    <property type="match status" value="1"/>
</dbReference>
<keyword evidence="6" id="KW-0347">Helicase</keyword>
<reference evidence="15" key="1">
    <citation type="submission" date="2023-08" db="EMBL/GenBank/DDBJ databases">
        <authorList>
            <person name="Chen Y."/>
            <person name="Shah S."/>
            <person name="Dougan E. K."/>
            <person name="Thang M."/>
            <person name="Chan C."/>
        </authorList>
    </citation>
    <scope>NUCLEOTIDE SEQUENCE</scope>
</reference>
<dbReference type="InterPro" id="IPR005123">
    <property type="entry name" value="Oxoglu/Fe-dep_dioxygenase_dom"/>
</dbReference>
<dbReference type="SUPFAM" id="SSF51197">
    <property type="entry name" value="Clavaminate synthase-like"/>
    <property type="match status" value="1"/>
</dbReference>
<dbReference type="GO" id="GO:0006397">
    <property type="term" value="P:mRNA processing"/>
    <property type="evidence" value="ECO:0007669"/>
    <property type="project" value="UniProtKB-KW"/>
</dbReference>
<dbReference type="FunFam" id="3.40.50.300:FF:000726">
    <property type="entry name" value="Pre-mRNA-splicing factor ATP-dependent RNA helicase"/>
    <property type="match status" value="1"/>
</dbReference>
<keyword evidence="8" id="KW-0508">mRNA splicing</keyword>
<dbReference type="GO" id="GO:0005524">
    <property type="term" value="F:ATP binding"/>
    <property type="evidence" value="ECO:0007669"/>
    <property type="project" value="UniProtKB-KW"/>
</dbReference>
<dbReference type="GO" id="GO:0003724">
    <property type="term" value="F:RNA helicase activity"/>
    <property type="evidence" value="ECO:0007669"/>
    <property type="project" value="UniProtKB-EC"/>
</dbReference>
<evidence type="ECO:0000256" key="1">
    <source>
        <dbReference type="ARBA" id="ARBA00004123"/>
    </source>
</evidence>
<dbReference type="InterPro" id="IPR048333">
    <property type="entry name" value="HA2_WH"/>
</dbReference>
<dbReference type="Pfam" id="PF00271">
    <property type="entry name" value="Helicase_C"/>
    <property type="match status" value="1"/>
</dbReference>